<dbReference type="InterPro" id="IPR023170">
    <property type="entry name" value="HhH_base_excis_C"/>
</dbReference>
<keyword evidence="7 12" id="KW-0411">Iron-sulfur</keyword>
<dbReference type="InterPro" id="IPR011257">
    <property type="entry name" value="DNA_glycosylase"/>
</dbReference>
<keyword evidence="11 12" id="KW-0326">Glycosidase</keyword>
<protein>
    <recommendedName>
        <fullName evidence="12">Endonuclease III</fullName>
        <ecNumber evidence="12">4.2.99.18</ecNumber>
    </recommendedName>
    <alternativeName>
        <fullName evidence="12">DNA-(apurinic or apyrimidinic site) lyase</fullName>
    </alternativeName>
</protein>
<evidence type="ECO:0000256" key="1">
    <source>
        <dbReference type="ARBA" id="ARBA00008343"/>
    </source>
</evidence>
<keyword evidence="9 12" id="KW-0234">DNA repair</keyword>
<dbReference type="GO" id="GO:0019104">
    <property type="term" value="F:DNA N-glycosylase activity"/>
    <property type="evidence" value="ECO:0007669"/>
    <property type="project" value="UniProtKB-UniRule"/>
</dbReference>
<keyword evidence="10 12" id="KW-0456">Lyase</keyword>
<dbReference type="SMART" id="SM00478">
    <property type="entry name" value="ENDO3c"/>
    <property type="match status" value="1"/>
</dbReference>
<dbReference type="Proteomes" id="UP000196368">
    <property type="component" value="Unassembled WGS sequence"/>
</dbReference>
<dbReference type="Pfam" id="PF00730">
    <property type="entry name" value="HhH-GPD"/>
    <property type="match status" value="1"/>
</dbReference>
<dbReference type="PANTHER" id="PTHR10359">
    <property type="entry name" value="A/G-SPECIFIC ADENINE GLYCOSYLASE/ENDONUCLEASE III"/>
    <property type="match status" value="1"/>
</dbReference>
<dbReference type="InterPro" id="IPR005759">
    <property type="entry name" value="Nth"/>
</dbReference>
<sequence length="215" mass="24267">MPAKKTDVNELLKALKKLYPEHIIPLHHQNAWQLLCAVILSAQCTDERVNQITPALFQAFPTPQAMARADIKEVEKLIHSAGFYHSKALSLIESSKRICDVYGGEVPQNMKDLLTLRGVARKTANVMLGDYFKKPEGIVVDTHIKRLSFRLGLTRQTDPVKVEQDLMKVIPYKYWAWFGIALILHGRQVCNARKPECSRCTLAGFCPRKGVKISA</sequence>
<dbReference type="GO" id="GO:0046872">
    <property type="term" value="F:metal ion binding"/>
    <property type="evidence" value="ECO:0007669"/>
    <property type="project" value="UniProtKB-KW"/>
</dbReference>
<dbReference type="SMART" id="SM00525">
    <property type="entry name" value="FES"/>
    <property type="match status" value="1"/>
</dbReference>
<evidence type="ECO:0000256" key="8">
    <source>
        <dbReference type="ARBA" id="ARBA00023125"/>
    </source>
</evidence>
<evidence type="ECO:0000256" key="6">
    <source>
        <dbReference type="ARBA" id="ARBA00023004"/>
    </source>
</evidence>
<dbReference type="RefSeq" id="WP_087289055.1">
    <property type="nucleotide sequence ID" value="NZ_NFJD01000004.1"/>
</dbReference>
<dbReference type="InterPro" id="IPR003651">
    <property type="entry name" value="Endonuclease3_FeS-loop_motif"/>
</dbReference>
<evidence type="ECO:0000256" key="11">
    <source>
        <dbReference type="ARBA" id="ARBA00023295"/>
    </source>
</evidence>
<organism evidence="14 15">
    <name type="scientific">Candidatus Avelusimicrobium gallicola</name>
    <dbReference type="NCBI Taxonomy" id="2562704"/>
    <lineage>
        <taxon>Bacteria</taxon>
        <taxon>Pseudomonadati</taxon>
        <taxon>Elusimicrobiota</taxon>
        <taxon>Elusimicrobia</taxon>
        <taxon>Elusimicrobiales</taxon>
        <taxon>Elusimicrobiaceae</taxon>
        <taxon>Candidatus Avelusimicrobium</taxon>
    </lineage>
</organism>
<dbReference type="HAMAP" id="MF_00942">
    <property type="entry name" value="Nth"/>
    <property type="match status" value="1"/>
</dbReference>
<dbReference type="FunFam" id="1.10.1670.10:FF:000001">
    <property type="entry name" value="Endonuclease III"/>
    <property type="match status" value="1"/>
</dbReference>
<dbReference type="EMBL" id="NFJD01000004">
    <property type="protein sequence ID" value="OUO56207.1"/>
    <property type="molecule type" value="Genomic_DNA"/>
</dbReference>
<dbReference type="AlphaFoldDB" id="A0A1Y4DAF2"/>
<evidence type="ECO:0000313" key="14">
    <source>
        <dbReference type="EMBL" id="OUO56207.1"/>
    </source>
</evidence>
<dbReference type="Gene3D" id="1.10.1670.10">
    <property type="entry name" value="Helix-hairpin-Helix base-excision DNA repair enzymes (C-terminal)"/>
    <property type="match status" value="1"/>
</dbReference>
<feature type="domain" description="HhH-GPD" evidence="13">
    <location>
        <begin position="40"/>
        <end position="188"/>
    </location>
</feature>
<dbReference type="InterPro" id="IPR003265">
    <property type="entry name" value="HhH-GPD_domain"/>
</dbReference>
<name>A0A1Y4DAF2_9BACT</name>
<dbReference type="Gene3D" id="1.10.340.30">
    <property type="entry name" value="Hypothetical protein, domain 2"/>
    <property type="match status" value="1"/>
</dbReference>
<keyword evidence="14" id="KW-0255">Endonuclease</keyword>
<feature type="binding site" evidence="12">
    <location>
        <position position="200"/>
    </location>
    <ligand>
        <name>[4Fe-4S] cluster</name>
        <dbReference type="ChEBI" id="CHEBI:49883"/>
    </ligand>
</feature>
<evidence type="ECO:0000256" key="12">
    <source>
        <dbReference type="HAMAP-Rule" id="MF_00942"/>
    </source>
</evidence>
<dbReference type="FunFam" id="1.10.340.30:FF:000001">
    <property type="entry name" value="Endonuclease III"/>
    <property type="match status" value="1"/>
</dbReference>
<evidence type="ECO:0000256" key="7">
    <source>
        <dbReference type="ARBA" id="ARBA00023014"/>
    </source>
</evidence>
<dbReference type="GO" id="GO:0003677">
    <property type="term" value="F:DNA binding"/>
    <property type="evidence" value="ECO:0007669"/>
    <property type="project" value="UniProtKB-UniRule"/>
</dbReference>
<feature type="binding site" evidence="12">
    <location>
        <position position="190"/>
    </location>
    <ligand>
        <name>[4Fe-4S] cluster</name>
        <dbReference type="ChEBI" id="CHEBI:49883"/>
    </ligand>
</feature>
<accession>A0A1Y4DAF2</accession>
<evidence type="ECO:0000256" key="3">
    <source>
        <dbReference type="ARBA" id="ARBA00022723"/>
    </source>
</evidence>
<gene>
    <name evidence="12" type="primary">nth</name>
    <name evidence="14" type="ORF">B5F75_06205</name>
</gene>
<comment type="similarity">
    <text evidence="1 12">Belongs to the Nth/MutY family.</text>
</comment>
<dbReference type="PANTHER" id="PTHR10359:SF18">
    <property type="entry name" value="ENDONUCLEASE III"/>
    <property type="match status" value="1"/>
</dbReference>
<comment type="cofactor">
    <cofactor evidence="12">
        <name>[4Fe-4S] cluster</name>
        <dbReference type="ChEBI" id="CHEBI:49883"/>
    </cofactor>
    <text evidence="12">Binds 1 [4Fe-4S] cluster.</text>
</comment>
<dbReference type="OrthoDB" id="9800977at2"/>
<dbReference type="CDD" id="cd00056">
    <property type="entry name" value="ENDO3c"/>
    <property type="match status" value="1"/>
</dbReference>
<keyword evidence="5 12" id="KW-0378">Hydrolase</keyword>
<evidence type="ECO:0000256" key="5">
    <source>
        <dbReference type="ARBA" id="ARBA00022801"/>
    </source>
</evidence>
<evidence type="ECO:0000313" key="15">
    <source>
        <dbReference type="Proteomes" id="UP000196368"/>
    </source>
</evidence>
<keyword evidence="6 12" id="KW-0408">Iron</keyword>
<keyword evidence="15" id="KW-1185">Reference proteome</keyword>
<evidence type="ECO:0000256" key="9">
    <source>
        <dbReference type="ARBA" id="ARBA00023204"/>
    </source>
</evidence>
<comment type="function">
    <text evidence="12">DNA repair enzyme that has both DNA N-glycosylase activity and AP-lyase activity. The DNA N-glycosylase activity releases various damaged pyrimidines from DNA by cleaving the N-glycosidic bond, leaving an AP (apurinic/apyrimidinic) site. The AP-lyase activity cleaves the phosphodiester bond 3' to the AP site by a beta-elimination, leaving a 3'-terminal unsaturated sugar and a product with a terminal 5'-phosphate.</text>
</comment>
<proteinExistence type="inferred from homology"/>
<evidence type="ECO:0000259" key="13">
    <source>
        <dbReference type="SMART" id="SM00478"/>
    </source>
</evidence>
<comment type="caution">
    <text evidence="14">The sequence shown here is derived from an EMBL/GenBank/DDBJ whole genome shotgun (WGS) entry which is preliminary data.</text>
</comment>
<keyword evidence="3 12" id="KW-0479">Metal-binding</keyword>
<evidence type="ECO:0000256" key="2">
    <source>
        <dbReference type="ARBA" id="ARBA00022485"/>
    </source>
</evidence>
<dbReference type="EC" id="4.2.99.18" evidence="12"/>
<evidence type="ECO:0000256" key="10">
    <source>
        <dbReference type="ARBA" id="ARBA00023239"/>
    </source>
</evidence>
<keyword evidence="2 12" id="KW-0004">4Fe-4S</keyword>
<dbReference type="GO" id="GO:0051539">
    <property type="term" value="F:4 iron, 4 sulfur cluster binding"/>
    <property type="evidence" value="ECO:0007669"/>
    <property type="project" value="UniProtKB-UniRule"/>
</dbReference>
<feature type="binding site" evidence="12">
    <location>
        <position position="197"/>
    </location>
    <ligand>
        <name>[4Fe-4S] cluster</name>
        <dbReference type="ChEBI" id="CHEBI:49883"/>
    </ligand>
</feature>
<reference evidence="15" key="1">
    <citation type="submission" date="2017-04" db="EMBL/GenBank/DDBJ databases">
        <title>Function of individual gut microbiota members based on whole genome sequencing of pure cultures obtained from chicken caecum.</title>
        <authorList>
            <person name="Medvecky M."/>
            <person name="Cejkova D."/>
            <person name="Polansky O."/>
            <person name="Karasova D."/>
            <person name="Kubasova T."/>
            <person name="Cizek A."/>
            <person name="Rychlik I."/>
        </authorList>
    </citation>
    <scope>NUCLEOTIDE SEQUENCE [LARGE SCALE GENOMIC DNA]</scope>
    <source>
        <strain evidence="15">An273</strain>
    </source>
</reference>
<evidence type="ECO:0000256" key="4">
    <source>
        <dbReference type="ARBA" id="ARBA00022763"/>
    </source>
</evidence>
<dbReference type="GO" id="GO:0006285">
    <property type="term" value="P:base-excision repair, AP site formation"/>
    <property type="evidence" value="ECO:0007669"/>
    <property type="project" value="TreeGrafter"/>
</dbReference>
<feature type="binding site" evidence="12">
    <location>
        <position position="206"/>
    </location>
    <ligand>
        <name>[4Fe-4S] cluster</name>
        <dbReference type="ChEBI" id="CHEBI:49883"/>
    </ligand>
</feature>
<dbReference type="GO" id="GO:0140078">
    <property type="term" value="F:class I DNA-(apurinic or apyrimidinic site) endonuclease activity"/>
    <property type="evidence" value="ECO:0007669"/>
    <property type="project" value="UniProtKB-EC"/>
</dbReference>
<comment type="catalytic activity">
    <reaction evidence="12">
        <text>2'-deoxyribonucleotide-(2'-deoxyribose 5'-phosphate)-2'-deoxyribonucleotide-DNA = a 3'-end 2'-deoxyribonucleotide-(2,3-dehydro-2,3-deoxyribose 5'-phosphate)-DNA + a 5'-end 5'-phospho-2'-deoxyribonucleoside-DNA + H(+)</text>
        <dbReference type="Rhea" id="RHEA:66592"/>
        <dbReference type="Rhea" id="RHEA-COMP:13180"/>
        <dbReference type="Rhea" id="RHEA-COMP:16897"/>
        <dbReference type="Rhea" id="RHEA-COMP:17067"/>
        <dbReference type="ChEBI" id="CHEBI:15378"/>
        <dbReference type="ChEBI" id="CHEBI:136412"/>
        <dbReference type="ChEBI" id="CHEBI:157695"/>
        <dbReference type="ChEBI" id="CHEBI:167181"/>
        <dbReference type="EC" id="4.2.99.18"/>
    </reaction>
</comment>
<dbReference type="PIRSF" id="PIRSF001435">
    <property type="entry name" value="Nth"/>
    <property type="match status" value="1"/>
</dbReference>
<dbReference type="NCBIfam" id="TIGR01083">
    <property type="entry name" value="nth"/>
    <property type="match status" value="1"/>
</dbReference>
<dbReference type="SUPFAM" id="SSF48150">
    <property type="entry name" value="DNA-glycosylase"/>
    <property type="match status" value="1"/>
</dbReference>
<keyword evidence="14" id="KW-0540">Nuclease</keyword>
<keyword evidence="4 12" id="KW-0227">DNA damage</keyword>
<keyword evidence="8 12" id="KW-0238">DNA-binding</keyword>